<accession>A0AA43GP64</accession>
<name>A0AA43GP64_9CYAN</name>
<dbReference type="SUPFAM" id="SSF52540">
    <property type="entry name" value="P-loop containing nucleoside triphosphate hydrolases"/>
    <property type="match status" value="1"/>
</dbReference>
<dbReference type="PANTHER" id="PTHR43883:SF1">
    <property type="entry name" value="GLUCONOKINASE"/>
    <property type="match status" value="1"/>
</dbReference>
<keyword evidence="2" id="KW-1185">Reference proteome</keyword>
<dbReference type="InterPro" id="IPR027417">
    <property type="entry name" value="P-loop_NTPase"/>
</dbReference>
<dbReference type="InterPro" id="IPR017101">
    <property type="entry name" value="P-loop_ATP/GTP-bd_All4644_prd"/>
</dbReference>
<evidence type="ECO:0000313" key="1">
    <source>
        <dbReference type="EMBL" id="MDH6058971.1"/>
    </source>
</evidence>
<evidence type="ECO:0000313" key="2">
    <source>
        <dbReference type="Proteomes" id="UP001159387"/>
    </source>
</evidence>
<comment type="caution">
    <text evidence="1">The sequence shown here is derived from an EMBL/GenBank/DDBJ whole genome shotgun (WGS) entry which is preliminary data.</text>
</comment>
<protein>
    <submittedName>
        <fullName evidence="1">AAA family ATPase</fullName>
    </submittedName>
</protein>
<dbReference type="AlphaFoldDB" id="A0AA43GP64"/>
<dbReference type="Proteomes" id="UP001159387">
    <property type="component" value="Unassembled WGS sequence"/>
</dbReference>
<organism evidence="1 2">
    <name type="scientific">Chrysosporum bergii ANA360D</name>
    <dbReference type="NCBI Taxonomy" id="617107"/>
    <lineage>
        <taxon>Bacteria</taxon>
        <taxon>Bacillati</taxon>
        <taxon>Cyanobacteriota</taxon>
        <taxon>Cyanophyceae</taxon>
        <taxon>Nostocales</taxon>
        <taxon>Nodulariaceae</taxon>
        <taxon>Chrysosporum</taxon>
    </lineage>
</organism>
<dbReference type="InterPro" id="IPR052732">
    <property type="entry name" value="Cell-binding_unc_protein"/>
</dbReference>
<reference evidence="1 2" key="1">
    <citation type="journal article" date="2023" name="J. Phycol.">
        <title>Chrysosporum ovalisporum is synonymous with the true-branching cyanobacterium Umezakia natans (Nostocales/Aphanizomenonaceae).</title>
        <authorList>
            <person name="McGregor G.B."/>
            <person name="Sendall B.C."/>
            <person name="Niiyama Y."/>
            <person name="Tuji A."/>
            <person name="Willis A."/>
        </authorList>
    </citation>
    <scope>NUCLEOTIDE SEQUENCE [LARGE SCALE GENOMIC DNA]</scope>
    <source>
        <strain evidence="1 2">ANA360D</strain>
    </source>
</reference>
<dbReference type="Gene3D" id="3.40.50.300">
    <property type="entry name" value="P-loop containing nucleotide triphosphate hydrolases"/>
    <property type="match status" value="1"/>
</dbReference>
<dbReference type="RefSeq" id="WP_280652991.1">
    <property type="nucleotide sequence ID" value="NZ_JANQDH010000007.1"/>
</dbReference>
<dbReference type="EMBL" id="JANQDH010000007">
    <property type="protein sequence ID" value="MDH6058971.1"/>
    <property type="molecule type" value="Genomic_DNA"/>
</dbReference>
<dbReference type="Pfam" id="PF13671">
    <property type="entry name" value="AAA_33"/>
    <property type="match status" value="1"/>
</dbReference>
<gene>
    <name evidence="1" type="ORF">NWP17_00675</name>
</gene>
<sequence length="163" mass="18569">MTKLFLLIGLPGSGKSTLAQKLVAECPQRLLISTDTIRGQLFGSEATQGPWLLIWQEIQQQFQQAVAGGKTTIFDATNAQRRNRREVIASAREIGFTHITGLWVRTPVWLCLARNQRRERQVPQEVILRMYRQLREAPPSLEEGIDQLICFPEKRSTEIALVE</sequence>
<dbReference type="PIRSF" id="PIRSF037081">
    <property type="entry name" value="P-loop_All4644_prd"/>
    <property type="match status" value="1"/>
</dbReference>
<dbReference type="PANTHER" id="PTHR43883">
    <property type="entry name" value="SLR0207 PROTEIN"/>
    <property type="match status" value="1"/>
</dbReference>
<proteinExistence type="predicted"/>